<sequence length="342" mass="36363">MSRSAPRPPAGARATVPLGESGLRVHPIGLGCMGMSQFYGEADRAESITTIRTAIDLGADFFDTSDVYGAATPVPGQPSLGFGHNERLLGEAVRGRRDEVVIGTKFSAKPAAHGMTFDGSPEYVASACDASLTRLGTDRIDVYYYHRLDPGVPVEETVGAMADLVTAGKIRAIGLSHVPAEVIRAAAAVAPVSVLQSEYSLWERSLEAEILPMCRRLGITLVPYSPLGRAALTGKVVSGTEFDATDFRSTVPKFQGENLVRNLEPVAALREFAERRGFTPGQVALAWLLAQPMHVAPIPGTKRVAYVRENLGATAVPLSADHVAELSRLFDPAAIHGGQYAS</sequence>
<evidence type="ECO:0000256" key="1">
    <source>
        <dbReference type="ARBA" id="ARBA00023002"/>
    </source>
</evidence>
<reference evidence="3 4" key="1">
    <citation type="journal article" date="2015" name="Int. J. Syst. Evol. Microbiol.">
        <title>Amycolatopsis rhabdoformis sp. nov., an actinomycete isolated from a tropical forest soil.</title>
        <authorList>
            <person name="Souza W.R."/>
            <person name="Silva R.E."/>
            <person name="Goodfellow M."/>
            <person name="Busarakam K."/>
            <person name="Figueiro F.S."/>
            <person name="Ferreira D."/>
            <person name="Rodrigues-Filho E."/>
            <person name="Moraes L.A.B."/>
            <person name="Zucchi T.D."/>
        </authorList>
    </citation>
    <scope>NUCLEOTIDE SEQUENCE [LARGE SCALE GENOMIC DNA]</scope>
    <source>
        <strain evidence="3 4">NCIMB 14900</strain>
    </source>
</reference>
<gene>
    <name evidence="3" type="ORF">VSH64_08960</name>
</gene>
<dbReference type="RefSeq" id="WP_326835045.1">
    <property type="nucleotide sequence ID" value="NZ_CP142149.1"/>
</dbReference>
<accession>A0ABZ1IE87</accession>
<name>A0ABZ1IE87_9PSEU</name>
<dbReference type="Pfam" id="PF00248">
    <property type="entry name" value="Aldo_ket_red"/>
    <property type="match status" value="1"/>
</dbReference>
<organism evidence="3 4">
    <name type="scientific">Amycolatopsis rhabdoformis</name>
    <dbReference type="NCBI Taxonomy" id="1448059"/>
    <lineage>
        <taxon>Bacteria</taxon>
        <taxon>Bacillati</taxon>
        <taxon>Actinomycetota</taxon>
        <taxon>Actinomycetes</taxon>
        <taxon>Pseudonocardiales</taxon>
        <taxon>Pseudonocardiaceae</taxon>
        <taxon>Amycolatopsis</taxon>
    </lineage>
</organism>
<proteinExistence type="predicted"/>
<dbReference type="InterPro" id="IPR050791">
    <property type="entry name" value="Aldo-Keto_reductase"/>
</dbReference>
<dbReference type="EMBL" id="CP142149">
    <property type="protein sequence ID" value="WSE32237.1"/>
    <property type="molecule type" value="Genomic_DNA"/>
</dbReference>
<keyword evidence="4" id="KW-1185">Reference proteome</keyword>
<evidence type="ECO:0000313" key="3">
    <source>
        <dbReference type="EMBL" id="WSE32237.1"/>
    </source>
</evidence>
<dbReference type="Gene3D" id="3.20.20.100">
    <property type="entry name" value="NADP-dependent oxidoreductase domain"/>
    <property type="match status" value="1"/>
</dbReference>
<feature type="domain" description="NADP-dependent oxidoreductase" evidence="2">
    <location>
        <begin position="27"/>
        <end position="328"/>
    </location>
</feature>
<dbReference type="InterPro" id="IPR023210">
    <property type="entry name" value="NADP_OxRdtase_dom"/>
</dbReference>
<evidence type="ECO:0000259" key="2">
    <source>
        <dbReference type="Pfam" id="PF00248"/>
    </source>
</evidence>
<dbReference type="SUPFAM" id="SSF51430">
    <property type="entry name" value="NAD(P)-linked oxidoreductase"/>
    <property type="match status" value="1"/>
</dbReference>
<evidence type="ECO:0000313" key="4">
    <source>
        <dbReference type="Proteomes" id="UP001330812"/>
    </source>
</evidence>
<protein>
    <submittedName>
        <fullName evidence="3">Aldo/keto reductase</fullName>
    </submittedName>
</protein>
<dbReference type="InterPro" id="IPR036812">
    <property type="entry name" value="NAD(P)_OxRdtase_dom_sf"/>
</dbReference>
<dbReference type="Proteomes" id="UP001330812">
    <property type="component" value="Chromosome"/>
</dbReference>
<dbReference type="PANTHER" id="PTHR43625:SF40">
    <property type="entry name" value="ALDO-KETO REDUCTASE YAKC [NADP(+)]"/>
    <property type="match status" value="1"/>
</dbReference>
<dbReference type="PANTHER" id="PTHR43625">
    <property type="entry name" value="AFLATOXIN B1 ALDEHYDE REDUCTASE"/>
    <property type="match status" value="1"/>
</dbReference>
<keyword evidence="1" id="KW-0560">Oxidoreductase</keyword>